<evidence type="ECO:0000313" key="2">
    <source>
        <dbReference type="EMBL" id="ODO00025.1"/>
    </source>
</evidence>
<organism evidence="2 3">
    <name type="scientific">Cryptococcus amylolentus CBS 6273</name>
    <dbReference type="NCBI Taxonomy" id="1296118"/>
    <lineage>
        <taxon>Eukaryota</taxon>
        <taxon>Fungi</taxon>
        <taxon>Dikarya</taxon>
        <taxon>Basidiomycota</taxon>
        <taxon>Agaricomycotina</taxon>
        <taxon>Tremellomycetes</taxon>
        <taxon>Tremellales</taxon>
        <taxon>Cryptococcaceae</taxon>
        <taxon>Cryptococcus</taxon>
    </lineage>
</organism>
<name>A0A1E3JGR6_9TREE</name>
<feature type="region of interest" description="Disordered" evidence="1">
    <location>
        <begin position="66"/>
        <end position="107"/>
    </location>
</feature>
<feature type="compositionally biased region" description="Acidic residues" evidence="1">
    <location>
        <begin position="70"/>
        <end position="80"/>
    </location>
</feature>
<dbReference type="EMBL" id="MEKH01000011">
    <property type="protein sequence ID" value="ODO00025.1"/>
    <property type="molecule type" value="Genomic_DNA"/>
</dbReference>
<gene>
    <name evidence="2" type="ORF">I350_06646</name>
</gene>
<dbReference type="Proteomes" id="UP000095149">
    <property type="component" value="Unassembled WGS sequence"/>
</dbReference>
<evidence type="ECO:0000313" key="3">
    <source>
        <dbReference type="Proteomes" id="UP000095149"/>
    </source>
</evidence>
<feature type="region of interest" description="Disordered" evidence="1">
    <location>
        <begin position="1"/>
        <end position="20"/>
    </location>
</feature>
<dbReference type="AlphaFoldDB" id="A0A1E3JGR6"/>
<protein>
    <submittedName>
        <fullName evidence="2">Uncharacterized protein</fullName>
    </submittedName>
</protein>
<feature type="compositionally biased region" description="Polar residues" evidence="1">
    <location>
        <begin position="82"/>
        <end position="91"/>
    </location>
</feature>
<comment type="caution">
    <text evidence="2">The sequence shown here is derived from an EMBL/GenBank/DDBJ whole genome shotgun (WGS) entry which is preliminary data.</text>
</comment>
<feature type="compositionally biased region" description="Polar residues" evidence="1">
    <location>
        <begin position="1"/>
        <end position="19"/>
    </location>
</feature>
<evidence type="ECO:0000256" key="1">
    <source>
        <dbReference type="SAM" id="MobiDB-lite"/>
    </source>
</evidence>
<reference evidence="2 3" key="1">
    <citation type="submission" date="2016-06" db="EMBL/GenBank/DDBJ databases">
        <title>Evolution of pathogenesis and genome organization in the Tremellales.</title>
        <authorList>
            <person name="Cuomo C."/>
            <person name="Litvintseva A."/>
            <person name="Heitman J."/>
            <person name="Chen Y."/>
            <person name="Sun S."/>
            <person name="Springer D."/>
            <person name="Dromer F."/>
            <person name="Young S."/>
            <person name="Zeng Q."/>
            <person name="Chapman S."/>
            <person name="Gujja S."/>
            <person name="Saif S."/>
            <person name="Birren B."/>
        </authorList>
    </citation>
    <scope>NUCLEOTIDE SEQUENCE [LARGE SCALE GENOMIC DNA]</scope>
    <source>
        <strain evidence="2 3">CBS 6273</strain>
    </source>
</reference>
<proteinExistence type="predicted"/>
<accession>A0A1E3JGR6</accession>
<sequence length="188" mass="20370">MDSTEAAQSQKDVDSTNSAKWKDFALDRMTSMTKEEFQKSLNVCESYTIDHGGSIEEFYNFLKDVRGEDVTEDPQNEESQEPAGSSSTAINAETEHSSLRSHHLSQSSFATNSIEPNIVDTLSHNYISRASSHSLIEQASERGVGLTLRGELANAAQTGVEEQVGKMRDTVKLLAQGGGTIGPKLTGA</sequence>